<dbReference type="EMBL" id="JACGCM010001055">
    <property type="protein sequence ID" value="KAF6162195.1"/>
    <property type="molecule type" value="Genomic_DNA"/>
</dbReference>
<keyword evidence="4" id="KW-0498">Mitosis</keyword>
<dbReference type="GO" id="GO:1905786">
    <property type="term" value="P:positive regulation of anaphase-promoting complex-dependent catabolic process"/>
    <property type="evidence" value="ECO:0007669"/>
    <property type="project" value="TreeGrafter"/>
</dbReference>
<dbReference type="PANTHER" id="PTHR19918:SF8">
    <property type="entry name" value="FI02843P"/>
    <property type="match status" value="1"/>
</dbReference>
<keyword evidence="2" id="KW-0132">Cell division</keyword>
<sequence length="71" mass="7750">MVKQAELSGHTSRVLNMAHSPDGYTVASAAAGEDEMLKFWNVFGSPKTPTKPTPKYNLVEPFADIGQSQIR</sequence>
<evidence type="ECO:0000256" key="1">
    <source>
        <dbReference type="ARBA" id="ARBA00022574"/>
    </source>
</evidence>
<dbReference type="Gene3D" id="2.130.10.10">
    <property type="entry name" value="YVTN repeat-like/Quinoprotein amine dehydrogenase"/>
    <property type="match status" value="1"/>
</dbReference>
<keyword evidence="1 7" id="KW-0853">WD repeat</keyword>
<dbReference type="OrthoDB" id="10263272at2759"/>
<accession>A0A7J7N4X7</accession>
<name>A0A7J7N4X7_9MAGN</name>
<evidence type="ECO:0000313" key="9">
    <source>
        <dbReference type="Proteomes" id="UP000541444"/>
    </source>
</evidence>
<evidence type="ECO:0000313" key="8">
    <source>
        <dbReference type="EMBL" id="KAF6162195.1"/>
    </source>
</evidence>
<keyword evidence="3" id="KW-0677">Repeat</keyword>
<keyword evidence="5" id="KW-0131">Cell cycle</keyword>
<evidence type="ECO:0000256" key="3">
    <source>
        <dbReference type="ARBA" id="ARBA00022737"/>
    </source>
</evidence>
<evidence type="ECO:0000256" key="2">
    <source>
        <dbReference type="ARBA" id="ARBA00022618"/>
    </source>
</evidence>
<proteinExistence type="predicted"/>
<dbReference type="PROSITE" id="PS00678">
    <property type="entry name" value="WD_REPEATS_1"/>
    <property type="match status" value="1"/>
</dbReference>
<reference evidence="8 9" key="1">
    <citation type="journal article" date="2020" name="IScience">
        <title>Genome Sequencing of the Endangered Kingdonia uniflora (Circaeasteraceae, Ranunculales) Reveals Potential Mechanisms of Evolutionary Specialization.</title>
        <authorList>
            <person name="Sun Y."/>
            <person name="Deng T."/>
            <person name="Zhang A."/>
            <person name="Moore M.J."/>
            <person name="Landis J.B."/>
            <person name="Lin N."/>
            <person name="Zhang H."/>
            <person name="Zhang X."/>
            <person name="Huang J."/>
            <person name="Zhang X."/>
            <person name="Sun H."/>
            <person name="Wang H."/>
        </authorList>
    </citation>
    <scope>NUCLEOTIDE SEQUENCE [LARGE SCALE GENOMIC DNA]</scope>
    <source>
        <strain evidence="8">TB1705</strain>
        <tissue evidence="8">Leaf</tissue>
    </source>
</reference>
<dbReference type="PROSITE" id="PS50082">
    <property type="entry name" value="WD_REPEATS_2"/>
    <property type="match status" value="1"/>
</dbReference>
<evidence type="ECO:0000256" key="6">
    <source>
        <dbReference type="ARBA" id="ARBA00023425"/>
    </source>
</evidence>
<evidence type="ECO:0000256" key="4">
    <source>
        <dbReference type="ARBA" id="ARBA00022776"/>
    </source>
</evidence>
<dbReference type="GO" id="GO:0010997">
    <property type="term" value="F:anaphase-promoting complex binding"/>
    <property type="evidence" value="ECO:0007669"/>
    <property type="project" value="InterPro"/>
</dbReference>
<dbReference type="GO" id="GO:1990757">
    <property type="term" value="F:ubiquitin ligase activator activity"/>
    <property type="evidence" value="ECO:0007669"/>
    <property type="project" value="TreeGrafter"/>
</dbReference>
<dbReference type="InterPro" id="IPR036322">
    <property type="entry name" value="WD40_repeat_dom_sf"/>
</dbReference>
<dbReference type="InterPro" id="IPR033010">
    <property type="entry name" value="Cdc20/Fizzy"/>
</dbReference>
<feature type="repeat" description="WD" evidence="7">
    <location>
        <begin position="7"/>
        <end position="42"/>
    </location>
</feature>
<dbReference type="InterPro" id="IPR001680">
    <property type="entry name" value="WD40_rpt"/>
</dbReference>
<dbReference type="InterPro" id="IPR015943">
    <property type="entry name" value="WD40/YVTN_repeat-like_dom_sf"/>
</dbReference>
<evidence type="ECO:0000256" key="7">
    <source>
        <dbReference type="PROSITE-ProRule" id="PRU00221"/>
    </source>
</evidence>
<comment type="function">
    <text evidence="6">Component of the anaphase promoting complex/cyclosome (APC/C), a cell cycle-regulated E3 ubiquitin-protein ligase complex that controls progression through mitosis and the G1 phase of the cell cycle.</text>
</comment>
<dbReference type="GO" id="GO:0031145">
    <property type="term" value="P:anaphase-promoting complex-dependent catabolic process"/>
    <property type="evidence" value="ECO:0007669"/>
    <property type="project" value="TreeGrafter"/>
</dbReference>
<evidence type="ECO:0000256" key="5">
    <source>
        <dbReference type="ARBA" id="ARBA00023306"/>
    </source>
</evidence>
<comment type="caution">
    <text evidence="8">The sequence shown here is derived from an EMBL/GenBank/DDBJ whole genome shotgun (WGS) entry which is preliminary data.</text>
</comment>
<dbReference type="InterPro" id="IPR019775">
    <property type="entry name" value="WD40_repeat_CS"/>
</dbReference>
<dbReference type="SUPFAM" id="SSF50978">
    <property type="entry name" value="WD40 repeat-like"/>
    <property type="match status" value="1"/>
</dbReference>
<dbReference type="GO" id="GO:0005680">
    <property type="term" value="C:anaphase-promoting complex"/>
    <property type="evidence" value="ECO:0007669"/>
    <property type="project" value="TreeGrafter"/>
</dbReference>
<dbReference type="Pfam" id="PF00400">
    <property type="entry name" value="WD40"/>
    <property type="match status" value="1"/>
</dbReference>
<keyword evidence="9" id="KW-1185">Reference proteome</keyword>
<dbReference type="AlphaFoldDB" id="A0A7J7N4X7"/>
<dbReference type="PANTHER" id="PTHR19918">
    <property type="entry name" value="CELL DIVISION CYCLE 20 CDC20 FIZZY -RELATED"/>
    <property type="match status" value="1"/>
</dbReference>
<dbReference type="GO" id="GO:0051301">
    <property type="term" value="P:cell division"/>
    <property type="evidence" value="ECO:0007669"/>
    <property type="project" value="UniProtKB-KW"/>
</dbReference>
<dbReference type="Proteomes" id="UP000541444">
    <property type="component" value="Unassembled WGS sequence"/>
</dbReference>
<protein>
    <submittedName>
        <fullName evidence="8">Uncharacterized protein</fullName>
    </submittedName>
</protein>
<gene>
    <name evidence="8" type="ORF">GIB67_008324</name>
</gene>
<organism evidence="8 9">
    <name type="scientific">Kingdonia uniflora</name>
    <dbReference type="NCBI Taxonomy" id="39325"/>
    <lineage>
        <taxon>Eukaryota</taxon>
        <taxon>Viridiplantae</taxon>
        <taxon>Streptophyta</taxon>
        <taxon>Embryophyta</taxon>
        <taxon>Tracheophyta</taxon>
        <taxon>Spermatophyta</taxon>
        <taxon>Magnoliopsida</taxon>
        <taxon>Ranunculales</taxon>
        <taxon>Circaeasteraceae</taxon>
        <taxon>Kingdonia</taxon>
    </lineage>
</organism>